<evidence type="ECO:0000313" key="2">
    <source>
        <dbReference type="EMBL" id="KKM21105.1"/>
    </source>
</evidence>
<evidence type="ECO:0000313" key="1">
    <source>
        <dbReference type="EMBL" id="KKL60575.1"/>
    </source>
</evidence>
<name>A0A0F9FT88_9ZZZZ</name>
<gene>
    <name evidence="2" type="ORF">LCGC14_1638820</name>
    <name evidence="1" type="ORF">LCGC14_2203950</name>
</gene>
<sequence length="67" mass="7644">MAQLTWHDLEILDGTLQELVLRCRKIEGKSESEIVRNYLAEMNVNMAEVRSFLECPIAVVIVDESPP</sequence>
<reference evidence="1" key="1">
    <citation type="journal article" date="2015" name="Nature">
        <title>Complex archaea that bridge the gap between prokaryotes and eukaryotes.</title>
        <authorList>
            <person name="Spang A."/>
            <person name="Saw J.H."/>
            <person name="Jorgensen S.L."/>
            <person name="Zaremba-Niedzwiedzka K."/>
            <person name="Martijn J."/>
            <person name="Lind A.E."/>
            <person name="van Eijk R."/>
            <person name="Schleper C."/>
            <person name="Guy L."/>
            <person name="Ettema T.J."/>
        </authorList>
    </citation>
    <scope>NUCLEOTIDE SEQUENCE</scope>
</reference>
<protein>
    <submittedName>
        <fullName evidence="1">Uncharacterized protein</fullName>
    </submittedName>
</protein>
<dbReference type="EMBL" id="LAZR01013626">
    <property type="protein sequence ID" value="KKM21105.1"/>
    <property type="molecule type" value="Genomic_DNA"/>
</dbReference>
<accession>A0A0F9FT88</accession>
<proteinExistence type="predicted"/>
<organism evidence="1">
    <name type="scientific">marine sediment metagenome</name>
    <dbReference type="NCBI Taxonomy" id="412755"/>
    <lineage>
        <taxon>unclassified sequences</taxon>
        <taxon>metagenomes</taxon>
        <taxon>ecological metagenomes</taxon>
    </lineage>
</organism>
<dbReference type="AlphaFoldDB" id="A0A0F9FT88"/>
<dbReference type="EMBL" id="LAZR01029102">
    <property type="protein sequence ID" value="KKL60575.1"/>
    <property type="molecule type" value="Genomic_DNA"/>
</dbReference>
<comment type="caution">
    <text evidence="1">The sequence shown here is derived from an EMBL/GenBank/DDBJ whole genome shotgun (WGS) entry which is preliminary data.</text>
</comment>